<reference evidence="2 3" key="1">
    <citation type="journal article" date="2008" name="Int. J. Syst. Evol. Microbiol.">
        <title>Luteimonas marina sp. nov., isolated from seawater.</title>
        <authorList>
            <person name="Baik K.S."/>
            <person name="Park S.C."/>
            <person name="Kim M.S."/>
            <person name="Kim E.M."/>
            <person name="Park C."/>
            <person name="Chun J."/>
            <person name="Seong C.N."/>
        </authorList>
    </citation>
    <scope>NUCLEOTIDE SEQUENCE [LARGE SCALE GENOMIC DNA]</scope>
    <source>
        <strain evidence="2 3">FR1330</strain>
    </source>
</reference>
<sequence length="165" mass="18565">MLPDYFVRHARAIGALSIAVCLLTWGLDYFEFVGPCIYCRIQRTLIGILGVFLFLPAFGGWFVRLGLNMLALFGAVVAANQHFIVWDKIAKGELFYLYKLPHDNSFILSFLAIGVFIVQAFIINRRADVAEKLGGRSHRVIRPCNLAPVVRRGCRPTLVIVYAYA</sequence>
<dbReference type="InterPro" id="IPR023380">
    <property type="entry name" value="DsbB-like_sf"/>
</dbReference>
<gene>
    <name evidence="2" type="ORF">FQY83_03385</name>
</gene>
<dbReference type="OrthoDB" id="7433190at2"/>
<dbReference type="Proteomes" id="UP000319980">
    <property type="component" value="Unassembled WGS sequence"/>
</dbReference>
<dbReference type="EMBL" id="VOHK01000001">
    <property type="protein sequence ID" value="TWT23676.1"/>
    <property type="molecule type" value="Genomic_DNA"/>
</dbReference>
<name>A0A5C5UCJ5_9GAMM</name>
<dbReference type="AlphaFoldDB" id="A0A5C5UCJ5"/>
<accession>A0A5C5UCJ5</accession>
<feature type="transmembrane region" description="Helical" evidence="1">
    <location>
        <begin position="12"/>
        <end position="32"/>
    </location>
</feature>
<keyword evidence="1" id="KW-0812">Transmembrane</keyword>
<keyword evidence="1" id="KW-0472">Membrane</keyword>
<comment type="caution">
    <text evidence="2">The sequence shown here is derived from an EMBL/GenBank/DDBJ whole genome shotgun (WGS) entry which is preliminary data.</text>
</comment>
<keyword evidence="3" id="KW-1185">Reference proteome</keyword>
<dbReference type="SUPFAM" id="SSF158442">
    <property type="entry name" value="DsbB-like"/>
    <property type="match status" value="1"/>
</dbReference>
<proteinExistence type="predicted"/>
<protein>
    <recommendedName>
        <fullName evidence="4">Disulfide bond formation protein B</fullName>
    </recommendedName>
</protein>
<keyword evidence="1" id="KW-1133">Transmembrane helix</keyword>
<evidence type="ECO:0000313" key="2">
    <source>
        <dbReference type="EMBL" id="TWT23676.1"/>
    </source>
</evidence>
<feature type="transmembrane region" description="Helical" evidence="1">
    <location>
        <begin position="105"/>
        <end position="123"/>
    </location>
</feature>
<evidence type="ECO:0008006" key="4">
    <source>
        <dbReference type="Google" id="ProtNLM"/>
    </source>
</evidence>
<dbReference type="RefSeq" id="WP_146384992.1">
    <property type="nucleotide sequence ID" value="NZ_VOHK01000001.1"/>
</dbReference>
<evidence type="ECO:0000313" key="3">
    <source>
        <dbReference type="Proteomes" id="UP000319980"/>
    </source>
</evidence>
<organism evidence="2 3">
    <name type="scientific">Luteimonas marina</name>
    <dbReference type="NCBI Taxonomy" id="488485"/>
    <lineage>
        <taxon>Bacteria</taxon>
        <taxon>Pseudomonadati</taxon>
        <taxon>Pseudomonadota</taxon>
        <taxon>Gammaproteobacteria</taxon>
        <taxon>Lysobacterales</taxon>
        <taxon>Lysobacteraceae</taxon>
        <taxon>Luteimonas</taxon>
    </lineage>
</organism>
<evidence type="ECO:0000256" key="1">
    <source>
        <dbReference type="SAM" id="Phobius"/>
    </source>
</evidence>
<feature type="transmembrane region" description="Helical" evidence="1">
    <location>
        <begin position="44"/>
        <end position="63"/>
    </location>
</feature>